<evidence type="ECO:0000259" key="2">
    <source>
        <dbReference type="Pfam" id="PF01243"/>
    </source>
</evidence>
<evidence type="ECO:0000256" key="1">
    <source>
        <dbReference type="ARBA" id="ARBA00023002"/>
    </source>
</evidence>
<dbReference type="RefSeq" id="WP_183213683.1">
    <property type="nucleotide sequence ID" value="NZ_JACHOR010000004.1"/>
</dbReference>
<reference evidence="3 4" key="1">
    <citation type="submission" date="2020-08" db="EMBL/GenBank/DDBJ databases">
        <title>Genomic Encyclopedia of Type Strains, Phase IV (KMG-IV): sequencing the most valuable type-strain genomes for metagenomic binning, comparative biology and taxonomic classification.</title>
        <authorList>
            <person name="Goeker M."/>
        </authorList>
    </citation>
    <scope>NUCLEOTIDE SEQUENCE [LARGE SCALE GENOMIC DNA]</scope>
    <source>
        <strain evidence="3 4">DSM 4737</strain>
    </source>
</reference>
<comment type="caution">
    <text evidence="3">The sequence shown here is derived from an EMBL/GenBank/DDBJ whole genome shotgun (WGS) entry which is preliminary data.</text>
</comment>
<keyword evidence="4" id="KW-1185">Reference proteome</keyword>
<feature type="domain" description="Pyridoxamine 5'-phosphate oxidase N-terminal" evidence="2">
    <location>
        <begin position="20"/>
        <end position="138"/>
    </location>
</feature>
<keyword evidence="1" id="KW-0560">Oxidoreductase</keyword>
<sequence>MHTDLNTRPYPPITRRAVTAITGFLDRERLMSIGVNRPDGWPQVTTVGYVNEGLDLYFVTDRESQKFANLEADSRVSLAIHADARTDGTVGLVMSGHAHQVADPDEIQALNAIMSARWPDFSVYCPTSRALAVLRFRPEVICVSSAVQGQSSNAYFSLGAFADDAVGDGYAARTEAPFRGAASLTHSSAPT</sequence>
<dbReference type="PANTHER" id="PTHR35176">
    <property type="entry name" value="HEME OXYGENASE HI_0854-RELATED"/>
    <property type="match status" value="1"/>
</dbReference>
<dbReference type="EMBL" id="JACHOR010000004">
    <property type="protein sequence ID" value="MBB5746701.1"/>
    <property type="molecule type" value="Genomic_DNA"/>
</dbReference>
<dbReference type="AlphaFoldDB" id="A0A7W9CJI0"/>
<evidence type="ECO:0000313" key="4">
    <source>
        <dbReference type="Proteomes" id="UP000545037"/>
    </source>
</evidence>
<dbReference type="InterPro" id="IPR052019">
    <property type="entry name" value="F420H2_bilvrd_red/Heme_oxyg"/>
</dbReference>
<dbReference type="InterPro" id="IPR012349">
    <property type="entry name" value="Split_barrel_FMN-bd"/>
</dbReference>
<dbReference type="GO" id="GO:0070967">
    <property type="term" value="F:coenzyme F420 binding"/>
    <property type="evidence" value="ECO:0007669"/>
    <property type="project" value="TreeGrafter"/>
</dbReference>
<proteinExistence type="predicted"/>
<organism evidence="3 4">
    <name type="scientific">Brevundimonas variabilis</name>
    <dbReference type="NCBI Taxonomy" id="74312"/>
    <lineage>
        <taxon>Bacteria</taxon>
        <taxon>Pseudomonadati</taxon>
        <taxon>Pseudomonadota</taxon>
        <taxon>Alphaproteobacteria</taxon>
        <taxon>Caulobacterales</taxon>
        <taxon>Caulobacteraceae</taxon>
        <taxon>Brevundimonas</taxon>
    </lineage>
</organism>
<gene>
    <name evidence="3" type="ORF">GGR13_002308</name>
</gene>
<dbReference type="SUPFAM" id="SSF50475">
    <property type="entry name" value="FMN-binding split barrel"/>
    <property type="match status" value="1"/>
</dbReference>
<accession>A0A7W9CJI0</accession>
<protein>
    <submittedName>
        <fullName evidence="3">Nitroimidazol reductase NimA-like FMN-containing flavoprotein (Pyridoxamine 5'-phosphate oxidase superfamily)</fullName>
    </submittedName>
</protein>
<dbReference type="Proteomes" id="UP000545037">
    <property type="component" value="Unassembled WGS sequence"/>
</dbReference>
<dbReference type="PANTHER" id="PTHR35176:SF6">
    <property type="entry name" value="HEME OXYGENASE HI_0854-RELATED"/>
    <property type="match status" value="1"/>
</dbReference>
<evidence type="ECO:0000313" key="3">
    <source>
        <dbReference type="EMBL" id="MBB5746701.1"/>
    </source>
</evidence>
<dbReference type="InterPro" id="IPR011576">
    <property type="entry name" value="Pyridox_Oxase_N"/>
</dbReference>
<name>A0A7W9CJI0_9CAUL</name>
<dbReference type="GO" id="GO:0005829">
    <property type="term" value="C:cytosol"/>
    <property type="evidence" value="ECO:0007669"/>
    <property type="project" value="TreeGrafter"/>
</dbReference>
<dbReference type="Pfam" id="PF01243">
    <property type="entry name" value="PNPOx_N"/>
    <property type="match status" value="1"/>
</dbReference>
<dbReference type="GO" id="GO:0016627">
    <property type="term" value="F:oxidoreductase activity, acting on the CH-CH group of donors"/>
    <property type="evidence" value="ECO:0007669"/>
    <property type="project" value="TreeGrafter"/>
</dbReference>
<dbReference type="Gene3D" id="2.30.110.10">
    <property type="entry name" value="Electron Transport, Fmn-binding Protein, Chain A"/>
    <property type="match status" value="1"/>
</dbReference>